<evidence type="ECO:0000256" key="2">
    <source>
        <dbReference type="SAM" id="MobiDB-lite"/>
    </source>
</evidence>
<feature type="region of interest" description="Disordered" evidence="2">
    <location>
        <begin position="326"/>
        <end position="404"/>
    </location>
</feature>
<feature type="domain" description="PX" evidence="4">
    <location>
        <begin position="407"/>
        <end position="540"/>
    </location>
</feature>
<keyword evidence="3" id="KW-0472">Membrane</keyword>
<organism evidence="6 7">
    <name type="scientific">Choanephora cucurbitarum</name>
    <dbReference type="NCBI Taxonomy" id="101091"/>
    <lineage>
        <taxon>Eukaryota</taxon>
        <taxon>Fungi</taxon>
        <taxon>Fungi incertae sedis</taxon>
        <taxon>Mucoromycota</taxon>
        <taxon>Mucoromycotina</taxon>
        <taxon>Mucoromycetes</taxon>
        <taxon>Mucorales</taxon>
        <taxon>Mucorineae</taxon>
        <taxon>Choanephoraceae</taxon>
        <taxon>Choanephoroideae</taxon>
        <taxon>Choanephora</taxon>
    </lineage>
</organism>
<dbReference type="Proteomes" id="UP000093000">
    <property type="component" value="Unassembled WGS sequence"/>
</dbReference>
<comment type="caution">
    <text evidence="6">The sequence shown here is derived from an EMBL/GenBank/DDBJ whole genome shotgun (WGS) entry which is preliminary data.</text>
</comment>
<feature type="compositionally biased region" description="Basic and acidic residues" evidence="2">
    <location>
        <begin position="655"/>
        <end position="668"/>
    </location>
</feature>
<dbReference type="Gene3D" id="3.30.1520.10">
    <property type="entry name" value="Phox-like domain"/>
    <property type="match status" value="1"/>
</dbReference>
<dbReference type="InterPro" id="IPR013937">
    <property type="entry name" value="Sorting_nexin_C"/>
</dbReference>
<dbReference type="SUPFAM" id="SSF64268">
    <property type="entry name" value="PX domain"/>
    <property type="match status" value="1"/>
</dbReference>
<dbReference type="GO" id="GO:0035091">
    <property type="term" value="F:phosphatidylinositol binding"/>
    <property type="evidence" value="ECO:0007669"/>
    <property type="project" value="InterPro"/>
</dbReference>
<dbReference type="PROSITE" id="PS50195">
    <property type="entry name" value="PX"/>
    <property type="match status" value="1"/>
</dbReference>
<feature type="transmembrane region" description="Helical" evidence="3">
    <location>
        <begin position="31"/>
        <end position="62"/>
    </location>
</feature>
<dbReference type="InParanoid" id="A0A1C7NJH1"/>
<feature type="compositionally biased region" description="Pro residues" evidence="2">
    <location>
        <begin position="382"/>
        <end position="399"/>
    </location>
</feature>
<evidence type="ECO:0000313" key="7">
    <source>
        <dbReference type="Proteomes" id="UP000093000"/>
    </source>
</evidence>
<gene>
    <name evidence="6" type="ORF">A0J61_03308</name>
</gene>
<reference evidence="6 7" key="1">
    <citation type="submission" date="2016-03" db="EMBL/GenBank/DDBJ databases">
        <title>Choanephora cucurbitarum.</title>
        <authorList>
            <person name="Min B."/>
            <person name="Park H."/>
            <person name="Park J.-H."/>
            <person name="Shin H.-D."/>
            <person name="Choi I.-G."/>
        </authorList>
    </citation>
    <scope>NUCLEOTIDE SEQUENCE [LARGE SCALE GENOMIC DNA]</scope>
    <source>
        <strain evidence="6 7">KUS-F28377</strain>
    </source>
</reference>
<feature type="region of interest" description="Disordered" evidence="2">
    <location>
        <begin position="301"/>
        <end position="320"/>
    </location>
</feature>
<dbReference type="InterPro" id="IPR036871">
    <property type="entry name" value="PX_dom_sf"/>
</dbReference>
<evidence type="ECO:0000256" key="3">
    <source>
        <dbReference type="SAM" id="Phobius"/>
    </source>
</evidence>
<evidence type="ECO:0000313" key="6">
    <source>
        <dbReference type="EMBL" id="OBZ88626.1"/>
    </source>
</evidence>
<feature type="non-terminal residue" evidence="6">
    <location>
        <position position="1"/>
    </location>
</feature>
<dbReference type="Pfam" id="PF00787">
    <property type="entry name" value="PX"/>
    <property type="match status" value="1"/>
</dbReference>
<feature type="region of interest" description="Disordered" evidence="2">
    <location>
        <begin position="573"/>
        <end position="630"/>
    </location>
</feature>
<dbReference type="InterPro" id="IPR001683">
    <property type="entry name" value="PX_dom"/>
</dbReference>
<feature type="domain" description="PXA" evidence="5">
    <location>
        <begin position="109"/>
        <end position="284"/>
    </location>
</feature>
<comment type="similarity">
    <text evidence="1">Belongs to the sorting nexin family.</text>
</comment>
<dbReference type="PANTHER" id="PTHR22775">
    <property type="entry name" value="SORTING NEXIN"/>
    <property type="match status" value="1"/>
</dbReference>
<accession>A0A1C7NJH1</accession>
<dbReference type="CDD" id="cd06093">
    <property type="entry name" value="PX_domain"/>
    <property type="match status" value="1"/>
</dbReference>
<dbReference type="Pfam" id="PF02194">
    <property type="entry name" value="PXA"/>
    <property type="match status" value="1"/>
</dbReference>
<dbReference type="Pfam" id="PF08628">
    <property type="entry name" value="Nexin_C"/>
    <property type="match status" value="1"/>
</dbReference>
<dbReference type="SMART" id="SM00313">
    <property type="entry name" value="PXA"/>
    <property type="match status" value="1"/>
</dbReference>
<dbReference type="PROSITE" id="PS51207">
    <property type="entry name" value="PXA"/>
    <property type="match status" value="1"/>
</dbReference>
<dbReference type="STRING" id="101091.A0A1C7NJH1"/>
<protein>
    <recommendedName>
        <fullName evidence="8">PXA domain-containing protein</fullName>
    </recommendedName>
</protein>
<feature type="compositionally biased region" description="Basic and acidic residues" evidence="2">
    <location>
        <begin position="610"/>
        <end position="624"/>
    </location>
</feature>
<dbReference type="OrthoDB" id="120967at2759"/>
<feature type="compositionally biased region" description="Low complexity" evidence="2">
    <location>
        <begin position="358"/>
        <end position="372"/>
    </location>
</feature>
<dbReference type="AlphaFoldDB" id="A0A1C7NJH1"/>
<keyword evidence="3" id="KW-1133">Transmembrane helix</keyword>
<dbReference type="SMART" id="SM00312">
    <property type="entry name" value="PX"/>
    <property type="match status" value="1"/>
</dbReference>
<dbReference type="EMBL" id="LUGH01000140">
    <property type="protein sequence ID" value="OBZ88626.1"/>
    <property type="molecule type" value="Genomic_DNA"/>
</dbReference>
<feature type="compositionally biased region" description="Low complexity" evidence="2">
    <location>
        <begin position="574"/>
        <end position="602"/>
    </location>
</feature>
<feature type="region of interest" description="Disordered" evidence="2">
    <location>
        <begin position="650"/>
        <end position="674"/>
    </location>
</feature>
<keyword evidence="3" id="KW-0812">Transmembrane</keyword>
<dbReference type="InterPro" id="IPR003114">
    <property type="entry name" value="Phox_assoc"/>
</dbReference>
<evidence type="ECO:0000256" key="1">
    <source>
        <dbReference type="ARBA" id="ARBA00010883"/>
    </source>
</evidence>
<evidence type="ECO:0008006" key="8">
    <source>
        <dbReference type="Google" id="ProtNLM"/>
    </source>
</evidence>
<keyword evidence="7" id="KW-1185">Reference proteome</keyword>
<feature type="compositionally biased region" description="Polar residues" evidence="2">
    <location>
        <begin position="326"/>
        <end position="342"/>
    </location>
</feature>
<evidence type="ECO:0000259" key="5">
    <source>
        <dbReference type="PROSITE" id="PS51207"/>
    </source>
</evidence>
<proteinExistence type="inferred from homology"/>
<evidence type="ECO:0000259" key="4">
    <source>
        <dbReference type="PROSITE" id="PS50195"/>
    </source>
</evidence>
<name>A0A1C7NJH1_9FUNG</name>
<sequence length="866" mass="97710">QAVSALLSLRNVFLLSDTEASSDLIRISTGVFLAVYTVLLITSGYFFLIFIALGFALGALYFNNKDGSFRIEPYERHLSYKEQTLEQASYRIELYSNSVNPPKEVQLYYQPLTAVVNQLLDYVMRDFVSSWWSKLNEYNDTTFERLARERLNTVALNVQKILLNQERNDIVMSTVYGLANTLIIHMRECRAFEESELPMTDFVVSNPQSPFSQLLSREEQHKQLRGLSQLFIKRTLPAADRESLILSTLVKELLTNFVFENVVSSISDPDFLNRQIVEFLSNKNAQNVLSSSASAIVLGTTSSSSSDEDLSSYDISPKSASHELNTVSKDTKHNTQPYQVTPPSSPERHPKPTPINTSQHPSSSLSPSSSKPETTILASLQSPPPPPSSSSPNDPPQMIFPPNSVNFTVMDISPPQANDQSINKNELVYIIQIERPAMEDQSGAEGGGYVITRTYADFESLHVILFAKHPKRMSKLQLKLPLETVTKFWMKKSTTQQKNKSVLETAGLSLQRYLDTVVQDEELGTDPLILPFLRKETRSEIAASGSVMSFSEEFQNEVASSLALIEASTTTQPSRSRSLFSRSSNSANTQNTSSSSLNVPSSFLQAPKTEANRPDDKQNTEELSGRWFTSRTAKSRQGSFSSLHSNISRDSAIVTKDEQEHADEEAHKKLSGSTHSLDLQEMEQLKVKQSETSPSITLHNKALSPMDVELLIETTYALVVEIFNLTTSNNKAWMRRSILNLLREIVRRSYTTFISEQYNDFVNQYMSPDAIVNRLNQLGEKFWPEGKWILHEKEQAKRTDEDKEKTKQLARTLMMNEMIPSTVRQLIGDQNCMTAMDRMWARIQDPDLNRVLILQVLERVTKPILG</sequence>
<dbReference type="PANTHER" id="PTHR22775:SF3">
    <property type="entry name" value="SORTING NEXIN-13"/>
    <property type="match status" value="1"/>
</dbReference>